<evidence type="ECO:0000256" key="1">
    <source>
        <dbReference type="SAM" id="Phobius"/>
    </source>
</evidence>
<gene>
    <name evidence="2" type="ordered locus">ABO_1765</name>
</gene>
<evidence type="ECO:0000313" key="2">
    <source>
        <dbReference type="EMBL" id="CAL17213.1"/>
    </source>
</evidence>
<protein>
    <submittedName>
        <fullName evidence="2">Uncharacterized protein</fullName>
    </submittedName>
</protein>
<feature type="transmembrane region" description="Helical" evidence="1">
    <location>
        <begin position="81"/>
        <end position="106"/>
    </location>
</feature>
<dbReference type="EMBL" id="AM286690">
    <property type="protein sequence ID" value="CAL17213.1"/>
    <property type="molecule type" value="Genomic_DNA"/>
</dbReference>
<reference evidence="2 3" key="1">
    <citation type="journal article" date="2006" name="Nat. Biotechnol.">
        <title>Genome sequence of the ubiquitous hydrocarbon-degrading marine bacterium Alcanivorax borkumensis.</title>
        <authorList>
            <person name="Schneiker S."/>
            <person name="Martins dos Santos V.A.P."/>
            <person name="Bartels D."/>
            <person name="Bekel T."/>
            <person name="Brecht M."/>
            <person name="Buhrmester J."/>
            <person name="Chernikova T.N."/>
            <person name="Denaro R."/>
            <person name="Ferrer M."/>
            <person name="Gertler C."/>
            <person name="Goesmann A."/>
            <person name="Golyshina O.V."/>
            <person name="Kaminski F."/>
            <person name="Khachane A.N."/>
            <person name="Lang S."/>
            <person name="Linke B."/>
            <person name="McHardy A.C."/>
            <person name="Meyer F."/>
            <person name="Nechitaylo T."/>
            <person name="Puehler A."/>
            <person name="Regenhardt D."/>
            <person name="Rupp O."/>
            <person name="Sabirova J.S."/>
            <person name="Selbitschka W."/>
            <person name="Yakimov M.M."/>
            <person name="Timmis K.N."/>
            <person name="Vorhoelter F.-J."/>
            <person name="Weidner S."/>
            <person name="Kaiser O."/>
            <person name="Golyshin P.N."/>
        </authorList>
    </citation>
    <scope>NUCLEOTIDE SEQUENCE [LARGE SCALE GENOMIC DNA]</scope>
    <source>
        <strain evidence="3">ATCC 700651 / DSM 11573 / NCIMB 13689 / SK2</strain>
    </source>
</reference>
<dbReference type="Proteomes" id="UP000008871">
    <property type="component" value="Chromosome"/>
</dbReference>
<dbReference type="KEGG" id="abo:ABO_1765"/>
<keyword evidence="1" id="KW-1133">Transmembrane helix</keyword>
<evidence type="ECO:0000313" key="3">
    <source>
        <dbReference type="Proteomes" id="UP000008871"/>
    </source>
</evidence>
<keyword evidence="3" id="KW-1185">Reference proteome</keyword>
<sequence length="119" mass="13487">MGDVVTTQAYLWGWFAYLLGSIGVLFVWWWLTRPLSRWAKVPLRTLLTALLLTPWSVSAQHDEWAPAWVVSLFDGLAQDNVSLWRAGGPLVAMLLVALVVAALELWRQRRKQAAMLAQQ</sequence>
<accession>Q0VNN5</accession>
<dbReference type="STRING" id="393595.ABO_1765"/>
<keyword evidence="1" id="KW-0812">Transmembrane</keyword>
<proteinExistence type="predicted"/>
<feature type="transmembrane region" description="Helical" evidence="1">
    <location>
        <begin position="12"/>
        <end position="31"/>
    </location>
</feature>
<keyword evidence="1" id="KW-0472">Membrane</keyword>
<name>Q0VNN5_ALCBS</name>
<dbReference type="HOGENOM" id="CLU_166587_0_0_6"/>
<dbReference type="AlphaFoldDB" id="Q0VNN5"/>
<organism evidence="2 3">
    <name type="scientific">Alcanivorax borkumensis (strain ATCC 700651 / DSM 11573 / NCIMB 13689 / SK2)</name>
    <dbReference type="NCBI Taxonomy" id="393595"/>
    <lineage>
        <taxon>Bacteria</taxon>
        <taxon>Pseudomonadati</taxon>
        <taxon>Pseudomonadota</taxon>
        <taxon>Gammaproteobacteria</taxon>
        <taxon>Oceanospirillales</taxon>
        <taxon>Alcanivoracaceae</taxon>
        <taxon>Alcanivorax</taxon>
    </lineage>
</organism>